<dbReference type="InterPro" id="IPR008681">
    <property type="entry name" value="Neg-reg_MecA"/>
</dbReference>
<dbReference type="STRING" id="180332.GCA_000797495_01254"/>
<gene>
    <name evidence="2" type="primary">mecB_1</name>
    <name evidence="2" type="ORF">DSM106044_00850</name>
</gene>
<dbReference type="Proteomes" id="UP000306509">
    <property type="component" value="Unassembled WGS sequence"/>
</dbReference>
<comment type="similarity">
    <text evidence="1">Belongs to the MecA family.</text>
</comment>
<name>A0A4U8QB37_9FIRM</name>
<dbReference type="InterPro" id="IPR038471">
    <property type="entry name" value="MecA_C_sf"/>
</dbReference>
<accession>A0A4U8QB37</accession>
<sequence length="200" mass="23315">MKIEKVNDSRLLWSLNREDFIEYKLNVNDFLYGTQKARTLFQEAMRKAEKDLMFQVEGYLLHCQLQELSASGITFSITRKEQLPKTEENQSKEKSVEHTLGSEEELHLLYEFAQLDDVIRVSRLINTEIPLENALYKFEGEYLLFVEPNKDEGEQMAWCTINLAEFADVESVTRGQKALLCEHSECILEKDALQKLRVLS</sequence>
<reference evidence="2 3" key="1">
    <citation type="journal article" date="2019" name="Anaerobe">
        <title>Detection of Robinsoniella peoriensis in multiple bone samples of a trauma patient.</title>
        <authorList>
            <person name="Schrottner P."/>
            <person name="Hartwich K."/>
            <person name="Bunk B."/>
            <person name="Schober I."/>
            <person name="Helbig S."/>
            <person name="Rudolph W.W."/>
            <person name="Gunzer F."/>
        </authorList>
    </citation>
    <scope>NUCLEOTIDE SEQUENCE [LARGE SCALE GENOMIC DNA]</scope>
    <source>
        <strain evidence="2 3">DSM 106044</strain>
    </source>
</reference>
<evidence type="ECO:0000313" key="2">
    <source>
        <dbReference type="EMBL" id="TLD02252.1"/>
    </source>
</evidence>
<proteinExistence type="inferred from homology"/>
<protein>
    <submittedName>
        <fullName evidence="2">Adapter protein MecA 2</fullName>
    </submittedName>
</protein>
<dbReference type="PANTHER" id="PTHR39161:SF1">
    <property type="entry name" value="ADAPTER PROTEIN MECA 1"/>
    <property type="match status" value="1"/>
</dbReference>
<dbReference type="RefSeq" id="WP_027293342.1">
    <property type="nucleotide sequence ID" value="NZ_CABMJZ010000023.1"/>
</dbReference>
<dbReference type="OrthoDB" id="2085234at2"/>
<dbReference type="EMBL" id="QGQD01000020">
    <property type="protein sequence ID" value="TLD02252.1"/>
    <property type="molecule type" value="Genomic_DNA"/>
</dbReference>
<dbReference type="Gene3D" id="3.30.70.1950">
    <property type="match status" value="1"/>
</dbReference>
<evidence type="ECO:0000256" key="1">
    <source>
        <dbReference type="ARBA" id="ARBA00005397"/>
    </source>
</evidence>
<dbReference type="Pfam" id="PF05389">
    <property type="entry name" value="MecA"/>
    <property type="match status" value="1"/>
</dbReference>
<dbReference type="PANTHER" id="PTHR39161">
    <property type="entry name" value="ADAPTER PROTEIN MECA"/>
    <property type="match status" value="1"/>
</dbReference>
<organism evidence="2 3">
    <name type="scientific">Robinsoniella peoriensis</name>
    <dbReference type="NCBI Taxonomy" id="180332"/>
    <lineage>
        <taxon>Bacteria</taxon>
        <taxon>Bacillati</taxon>
        <taxon>Bacillota</taxon>
        <taxon>Clostridia</taxon>
        <taxon>Lachnospirales</taxon>
        <taxon>Lachnospiraceae</taxon>
        <taxon>Robinsoniella</taxon>
    </lineage>
</organism>
<comment type="caution">
    <text evidence="2">The sequence shown here is derived from an EMBL/GenBank/DDBJ whole genome shotgun (WGS) entry which is preliminary data.</text>
</comment>
<evidence type="ECO:0000313" key="3">
    <source>
        <dbReference type="Proteomes" id="UP000306509"/>
    </source>
</evidence>
<dbReference type="AlphaFoldDB" id="A0A4U8QB37"/>
<keyword evidence="3" id="KW-1185">Reference proteome</keyword>